<dbReference type="PANTHER" id="PTHR11455">
    <property type="entry name" value="CRYPTOCHROME"/>
    <property type="match status" value="1"/>
</dbReference>
<dbReference type="Proteomes" id="UP001236258">
    <property type="component" value="Unassembled WGS sequence"/>
</dbReference>
<dbReference type="InterPro" id="IPR005101">
    <property type="entry name" value="Cryptochr/Photolyase_FAD-bd"/>
</dbReference>
<dbReference type="EMBL" id="JAUZVY010000002">
    <property type="protein sequence ID" value="MDP4528853.1"/>
    <property type="molecule type" value="Genomic_DNA"/>
</dbReference>
<reference evidence="9 10" key="1">
    <citation type="submission" date="2023-08" db="EMBL/GenBank/DDBJ databases">
        <authorList>
            <person name="Joshi A."/>
            <person name="Thite S."/>
        </authorList>
    </citation>
    <scope>NUCLEOTIDE SEQUENCE [LARGE SCALE GENOMIC DNA]</scope>
    <source>
        <strain evidence="9 10">1E1</strain>
    </source>
</reference>
<dbReference type="NCBIfam" id="NF007955">
    <property type="entry name" value="PRK10674.1"/>
    <property type="match status" value="1"/>
</dbReference>
<evidence type="ECO:0000256" key="5">
    <source>
        <dbReference type="ARBA" id="ARBA00022827"/>
    </source>
</evidence>
<dbReference type="Gene3D" id="3.40.50.620">
    <property type="entry name" value="HUPs"/>
    <property type="match status" value="1"/>
</dbReference>
<comment type="cofactor">
    <cofactor evidence="1">
        <name>(6R)-5,10-methylene-5,6,7,8-tetrahydrofolate</name>
        <dbReference type="ChEBI" id="CHEBI:15636"/>
    </cofactor>
</comment>
<evidence type="ECO:0000256" key="1">
    <source>
        <dbReference type="ARBA" id="ARBA00001932"/>
    </source>
</evidence>
<dbReference type="EC" id="4.1.99.3" evidence="9"/>
<dbReference type="PROSITE" id="PS00394">
    <property type="entry name" value="DNA_PHOTOLYASES_1_1"/>
    <property type="match status" value="1"/>
</dbReference>
<dbReference type="GO" id="GO:0003904">
    <property type="term" value="F:deoxyribodipyrimidine photo-lyase activity"/>
    <property type="evidence" value="ECO:0007669"/>
    <property type="project" value="UniProtKB-EC"/>
</dbReference>
<dbReference type="PROSITE" id="PS51645">
    <property type="entry name" value="PHR_CRY_ALPHA_BETA"/>
    <property type="match status" value="1"/>
</dbReference>
<dbReference type="InterPro" id="IPR018394">
    <property type="entry name" value="DNA_photolyase_1_CS_C"/>
</dbReference>
<keyword evidence="6 7" id="KW-0157">Chromophore</keyword>
<sequence>MSARLQLVWFRSDLRVYDNAALVQAMSQGPTLAIFIACPDSWQQHDMAPIKQDLIRRRALALQQELAELQVPLLLAEGSDYEAVQDIFRALVPLGIGCVYSELEYELREQQRDQQLQAWLTEQGIDWWQCDRQTAFTPGRFVNGSGSMYQVFTPFKKRWLQALAEQELTVLPKPKPQQKMELALPQLPVFQPGNGSSKDWSVDSEELLQQLRDYCQSRVQLYKKQRDFPALDATSRLSPYLAVGALSVRQCIRRLQLEAGNAIWQAESGAAVWLSELIWRDFYKHVLVAWPELIKHQPFQKDTTAIRWRNDKTLFAAWCAGQTGYPLVDAAMRQLNQTGWMHNRLRMVVASFLVKDLHIDWRWGERYFMRQLIDGDFAANNGGWQWAASTGTDAAPYFRIFNPITQSERFDPKGHFIRNWLPELAAVPDAAIHWPHKLTNRNQYPAPVVDHAKARATTLELFQQARQQAGEGL</sequence>
<dbReference type="PROSITE" id="PS00691">
    <property type="entry name" value="DNA_PHOTOLYASES_1_2"/>
    <property type="match status" value="1"/>
</dbReference>
<dbReference type="InterPro" id="IPR036155">
    <property type="entry name" value="Crypto/Photolyase_N_sf"/>
</dbReference>
<keyword evidence="5 7" id="KW-0274">FAD</keyword>
<dbReference type="Pfam" id="PF00875">
    <property type="entry name" value="DNA_photolyase"/>
    <property type="match status" value="1"/>
</dbReference>
<evidence type="ECO:0000256" key="4">
    <source>
        <dbReference type="ARBA" id="ARBA00022630"/>
    </source>
</evidence>
<keyword evidence="4 7" id="KW-0285">Flavoprotein</keyword>
<dbReference type="InterPro" id="IPR014729">
    <property type="entry name" value="Rossmann-like_a/b/a_fold"/>
</dbReference>
<gene>
    <name evidence="9" type="primary">phrB</name>
    <name evidence="9" type="ORF">Q3O59_07375</name>
</gene>
<organism evidence="9 10">
    <name type="scientific">Alkalimonas delamerensis</name>
    <dbReference type="NCBI Taxonomy" id="265981"/>
    <lineage>
        <taxon>Bacteria</taxon>
        <taxon>Pseudomonadati</taxon>
        <taxon>Pseudomonadota</taxon>
        <taxon>Gammaproteobacteria</taxon>
        <taxon>Alkalimonas</taxon>
    </lineage>
</organism>
<dbReference type="RefSeq" id="WP_305944954.1">
    <property type="nucleotide sequence ID" value="NZ_JAUZVY010000002.1"/>
</dbReference>
<protein>
    <submittedName>
        <fullName evidence="9">Deoxyribodipyrimidine photo-lyase</fullName>
        <ecNumber evidence="9">4.1.99.3</ecNumber>
    </submittedName>
</protein>
<keyword evidence="9" id="KW-0456">Lyase</keyword>
<evidence type="ECO:0000259" key="8">
    <source>
        <dbReference type="PROSITE" id="PS51645"/>
    </source>
</evidence>
<evidence type="ECO:0000256" key="7">
    <source>
        <dbReference type="RuleBase" id="RU004182"/>
    </source>
</evidence>
<keyword evidence="10" id="KW-1185">Reference proteome</keyword>
<dbReference type="PRINTS" id="PR00147">
    <property type="entry name" value="DNAPHOTLYASE"/>
</dbReference>
<dbReference type="SUPFAM" id="SSF48173">
    <property type="entry name" value="Cryptochrome/photolyase FAD-binding domain"/>
    <property type="match status" value="1"/>
</dbReference>
<proteinExistence type="inferred from homology"/>
<dbReference type="Gene3D" id="1.25.40.80">
    <property type="match status" value="1"/>
</dbReference>
<evidence type="ECO:0000256" key="3">
    <source>
        <dbReference type="ARBA" id="ARBA00005862"/>
    </source>
</evidence>
<comment type="cofactor">
    <cofactor evidence="2">
        <name>FAD</name>
        <dbReference type="ChEBI" id="CHEBI:57692"/>
    </cofactor>
</comment>
<feature type="domain" description="Photolyase/cryptochrome alpha/beta" evidence="8">
    <location>
        <begin position="4"/>
        <end position="135"/>
    </location>
</feature>
<accession>A0ABT9GPG6</accession>
<dbReference type="InterPro" id="IPR002081">
    <property type="entry name" value="Cryptochrome/DNA_photolyase_1"/>
</dbReference>
<comment type="similarity">
    <text evidence="3">Belongs to the DNA photolyase class-1 family.</text>
</comment>
<dbReference type="PANTHER" id="PTHR11455:SF9">
    <property type="entry name" value="CRYPTOCHROME CIRCADIAN CLOCK 5 ISOFORM X1"/>
    <property type="match status" value="1"/>
</dbReference>
<dbReference type="Gene3D" id="1.10.579.10">
    <property type="entry name" value="DNA Cyclobutane Dipyrimidine Photolyase, subunit A, domain 3"/>
    <property type="match status" value="1"/>
</dbReference>
<name>A0ABT9GPG6_9GAMM</name>
<comment type="similarity">
    <text evidence="7">Belongs to the DNA photolyase family.</text>
</comment>
<comment type="caution">
    <text evidence="9">The sequence shown here is derived from an EMBL/GenBank/DDBJ whole genome shotgun (WGS) entry which is preliminary data.</text>
</comment>
<dbReference type="Pfam" id="PF03441">
    <property type="entry name" value="FAD_binding_7"/>
    <property type="match status" value="1"/>
</dbReference>
<evidence type="ECO:0000256" key="6">
    <source>
        <dbReference type="ARBA" id="ARBA00022991"/>
    </source>
</evidence>
<evidence type="ECO:0000256" key="2">
    <source>
        <dbReference type="ARBA" id="ARBA00001974"/>
    </source>
</evidence>
<dbReference type="InterPro" id="IPR036134">
    <property type="entry name" value="Crypto/Photolyase_FAD-like_sf"/>
</dbReference>
<dbReference type="InterPro" id="IPR006050">
    <property type="entry name" value="DNA_photolyase_N"/>
</dbReference>
<dbReference type="SUPFAM" id="SSF52425">
    <property type="entry name" value="Cryptochrome/photolyase, N-terminal domain"/>
    <property type="match status" value="1"/>
</dbReference>
<evidence type="ECO:0000313" key="9">
    <source>
        <dbReference type="EMBL" id="MDP4528853.1"/>
    </source>
</evidence>
<evidence type="ECO:0000313" key="10">
    <source>
        <dbReference type="Proteomes" id="UP001236258"/>
    </source>
</evidence>